<dbReference type="InterPro" id="IPR013785">
    <property type="entry name" value="Aldolase_TIM"/>
</dbReference>
<dbReference type="PROSITE" id="PS00512">
    <property type="entry name" value="ALPHA_GALACTOSIDASE"/>
    <property type="match status" value="1"/>
</dbReference>
<keyword evidence="4 5" id="KW-0326">Glycosidase</keyword>
<evidence type="ECO:0000313" key="10">
    <source>
        <dbReference type="EMBL" id="SEE74604.1"/>
    </source>
</evidence>
<dbReference type="Pfam" id="PF16874">
    <property type="entry name" value="Glyco_hydro_36C"/>
    <property type="match status" value="1"/>
</dbReference>
<dbReference type="FunFam" id="3.20.20.70:FF:000118">
    <property type="entry name" value="Alpha-galactosidase"/>
    <property type="match status" value="1"/>
</dbReference>
<dbReference type="CDD" id="cd14791">
    <property type="entry name" value="GH36"/>
    <property type="match status" value="1"/>
</dbReference>
<keyword evidence="3 5" id="KW-0378">Hydrolase</keyword>
<evidence type="ECO:0000256" key="3">
    <source>
        <dbReference type="ARBA" id="ARBA00022801"/>
    </source>
</evidence>
<proteinExistence type="inferred from homology"/>
<dbReference type="InterPro" id="IPR002252">
    <property type="entry name" value="Glyco_hydro_36"/>
</dbReference>
<dbReference type="PANTHER" id="PTHR43053:SF3">
    <property type="entry name" value="ALPHA-GALACTOSIDASE C-RELATED"/>
    <property type="match status" value="1"/>
</dbReference>
<comment type="catalytic activity">
    <reaction evidence="1 5">
        <text>Hydrolysis of terminal, non-reducing alpha-D-galactose residues in alpha-D-galactosides, including galactose oligosaccharides, galactomannans and galactolipids.</text>
        <dbReference type="EC" id="3.2.1.22"/>
    </reaction>
</comment>
<dbReference type="InterPro" id="IPR013780">
    <property type="entry name" value="Glyco_hydro_b"/>
</dbReference>
<comment type="similarity">
    <text evidence="5">Belongs to the glycosyl hydrolase.</text>
</comment>
<dbReference type="Gene3D" id="2.60.40.1180">
    <property type="entry name" value="Golgi alpha-mannosidase II"/>
    <property type="match status" value="1"/>
</dbReference>
<feature type="active site" description="Proton donor" evidence="6">
    <location>
        <position position="515"/>
    </location>
</feature>
<evidence type="ECO:0000256" key="1">
    <source>
        <dbReference type="ARBA" id="ARBA00001255"/>
    </source>
</evidence>
<feature type="binding site" evidence="7">
    <location>
        <begin position="337"/>
        <end position="338"/>
    </location>
    <ligand>
        <name>substrate</name>
    </ligand>
</feature>
<organism evidence="10 11">
    <name type="scientific">Arthrobacter alpinus</name>
    <dbReference type="NCBI Taxonomy" id="656366"/>
    <lineage>
        <taxon>Bacteria</taxon>
        <taxon>Bacillati</taxon>
        <taxon>Actinomycetota</taxon>
        <taxon>Actinomycetes</taxon>
        <taxon>Micrococcales</taxon>
        <taxon>Micrococcaceae</taxon>
        <taxon>Arthrobacter</taxon>
    </lineage>
</organism>
<evidence type="ECO:0000256" key="4">
    <source>
        <dbReference type="ARBA" id="ARBA00023295"/>
    </source>
</evidence>
<dbReference type="EC" id="3.2.1.22" evidence="2 5"/>
<dbReference type="GO" id="GO:0004557">
    <property type="term" value="F:alpha-galactosidase activity"/>
    <property type="evidence" value="ECO:0007669"/>
    <property type="project" value="UniProtKB-UniRule"/>
</dbReference>
<evidence type="ECO:0000313" key="11">
    <source>
        <dbReference type="Proteomes" id="UP000182725"/>
    </source>
</evidence>
<dbReference type="InterPro" id="IPR050985">
    <property type="entry name" value="Alpha-glycosidase_related"/>
</dbReference>
<dbReference type="Pfam" id="PF02065">
    <property type="entry name" value="Melibiase"/>
    <property type="match status" value="1"/>
</dbReference>
<evidence type="ECO:0000259" key="8">
    <source>
        <dbReference type="Pfam" id="PF16874"/>
    </source>
</evidence>
<dbReference type="InterPro" id="IPR038417">
    <property type="entry name" value="Alpga-gal_N_sf"/>
</dbReference>
<dbReference type="PRINTS" id="PR00743">
    <property type="entry name" value="GLHYDRLASE36"/>
</dbReference>
<feature type="active site" description="Nucleophile" evidence="6">
    <location>
        <position position="449"/>
    </location>
</feature>
<feature type="binding site" evidence="7">
    <location>
        <position position="515"/>
    </location>
    <ligand>
        <name>substrate</name>
    </ligand>
</feature>
<accession>A0A1H5LC99</accession>
<name>A0A1H5LC99_9MICC</name>
<evidence type="ECO:0000256" key="6">
    <source>
        <dbReference type="PIRSR" id="PIRSR005536-1"/>
    </source>
</evidence>
<sequence length="722" mass="78902">MPEATSATPVHLQLRAAGTGVVLRLSGDELPQILHWGADLGAASDEQLREFAANAEPALDNSVDVPVRISVVPEHAAGWMGAPGLRGHRSGQAWTPQVGHLNHTVQGNTVTSRGVDRNSELELEVEIQLLDSGLLRLRASVTNLGSSDYNLEQLVVALPVSGSAVETMDQAGRWSKERTPQRRPLTVGTHLRENRRGRTGADAATVLLAGEEGFGFGHGEVWGLHVGFSGNHLTYVEHTSAGKTLLGGGELLLPGEIVLKTGSSYSTPWVYACHGVGLDAAARQFHNHLRSRPQHPTTLRPVTLNTWEAVYFDHDLTRILALADKAAELGVERFVLDDGWFRGRRDDTAGLGDWYVDEDVWPQGLQPLTDHLATLGIEFGLWFEPEMINPESDLAREHPDWILQPVGRMPLPARHQQVLNLAIPEAYDYIRDRISELVGRCNIGYIKWDHNRDLVDAGSTATGSAGVHEQTLATYRLLAELKDRHPGLEIESCSSGGARVDLGILEHTDRVWASDCIDPLERQQILRWTAQLLPPELVGSHVGSSHSHTTGRTHDLSFRAATALFGHYGIEWDITLLTAAEQQELAHWIGVYKEHRTLLHQGDVVRVDHPTPEISAHGVIASDRSAALFEFTVLSRPSCWPPVPVRLRGLDPERSYSIRQLGPTPPLGTNNNSPAWMNDGGIRLSGAMLAAAGLAMPPLQPEHSVVVHLEAADHVQAPLADS</sequence>
<feature type="binding site" evidence="7">
    <location>
        <position position="414"/>
    </location>
    <ligand>
        <name>substrate</name>
    </ligand>
</feature>
<dbReference type="GO" id="GO:0016052">
    <property type="term" value="P:carbohydrate catabolic process"/>
    <property type="evidence" value="ECO:0007669"/>
    <property type="project" value="InterPro"/>
</dbReference>
<dbReference type="AlphaFoldDB" id="A0A1H5LC99"/>
<reference evidence="10 11" key="1">
    <citation type="submission" date="2016-10" db="EMBL/GenBank/DDBJ databases">
        <authorList>
            <person name="de Groot N.N."/>
        </authorList>
    </citation>
    <scope>NUCLEOTIDE SEQUENCE [LARGE SCALE GENOMIC DNA]</scope>
    <source>
        <strain evidence="10 11">DSM 22274</strain>
    </source>
</reference>
<dbReference type="PIRSF" id="PIRSF005536">
    <property type="entry name" value="Agal"/>
    <property type="match status" value="1"/>
</dbReference>
<dbReference type="InterPro" id="IPR000111">
    <property type="entry name" value="Glyco_hydro_27/36_CS"/>
</dbReference>
<dbReference type="RefSeq" id="WP_074711766.1">
    <property type="nucleotide sequence ID" value="NZ_FNTV01000001.1"/>
</dbReference>
<evidence type="ECO:0000259" key="9">
    <source>
        <dbReference type="Pfam" id="PF16875"/>
    </source>
</evidence>
<dbReference type="Gene3D" id="2.70.98.60">
    <property type="entry name" value="alpha-galactosidase from lactobacil brevis"/>
    <property type="match status" value="1"/>
</dbReference>
<dbReference type="InterPro" id="IPR017853">
    <property type="entry name" value="GH"/>
</dbReference>
<feature type="binding site" evidence="7">
    <location>
        <position position="174"/>
    </location>
    <ligand>
        <name>substrate</name>
    </ligand>
</feature>
<evidence type="ECO:0000256" key="7">
    <source>
        <dbReference type="PIRSR" id="PIRSR005536-2"/>
    </source>
</evidence>
<protein>
    <recommendedName>
        <fullName evidence="2 5">Alpha-galactosidase</fullName>
        <ecNumber evidence="2 5">3.2.1.22</ecNumber>
    </recommendedName>
</protein>
<dbReference type="Gene3D" id="3.20.20.70">
    <property type="entry name" value="Aldolase class I"/>
    <property type="match status" value="1"/>
</dbReference>
<dbReference type="PANTHER" id="PTHR43053">
    <property type="entry name" value="GLYCOSIDASE FAMILY 31"/>
    <property type="match status" value="1"/>
</dbReference>
<evidence type="ECO:0000256" key="2">
    <source>
        <dbReference type="ARBA" id="ARBA00012755"/>
    </source>
</evidence>
<gene>
    <name evidence="10" type="ORF">SAMN04489740_2397</name>
</gene>
<dbReference type="EMBL" id="FNTV01000001">
    <property type="protein sequence ID" value="SEE74604.1"/>
    <property type="molecule type" value="Genomic_DNA"/>
</dbReference>
<dbReference type="SUPFAM" id="SSF51445">
    <property type="entry name" value="(Trans)glycosidases"/>
    <property type="match status" value="1"/>
</dbReference>
<feature type="binding site" evidence="7">
    <location>
        <position position="493"/>
    </location>
    <ligand>
        <name>substrate</name>
    </ligand>
</feature>
<dbReference type="InterPro" id="IPR031704">
    <property type="entry name" value="Glyco_hydro_36_N"/>
</dbReference>
<dbReference type="Pfam" id="PF16875">
    <property type="entry name" value="Glyco_hydro_36N"/>
    <property type="match status" value="1"/>
</dbReference>
<dbReference type="Proteomes" id="UP000182725">
    <property type="component" value="Unassembled WGS sequence"/>
</dbReference>
<feature type="domain" description="Glycosyl hydrolase family 36 C-terminal" evidence="8">
    <location>
        <begin position="616"/>
        <end position="709"/>
    </location>
</feature>
<feature type="domain" description="Glycosyl hydrolase family 36 N-terminal" evidence="9">
    <location>
        <begin position="30"/>
        <end position="260"/>
    </location>
</feature>
<feature type="binding site" evidence="7">
    <location>
        <begin position="447"/>
        <end position="451"/>
    </location>
    <ligand>
        <name>substrate</name>
    </ligand>
</feature>
<dbReference type="InterPro" id="IPR031705">
    <property type="entry name" value="Glyco_hydro_36_C"/>
</dbReference>
<evidence type="ECO:0000256" key="5">
    <source>
        <dbReference type="PIRNR" id="PIRNR005536"/>
    </source>
</evidence>